<dbReference type="InterPro" id="IPR008480">
    <property type="entry name" value="DUF761_pln"/>
</dbReference>
<dbReference type="PROSITE" id="PS51257">
    <property type="entry name" value="PROKAR_LIPOPROTEIN"/>
    <property type="match status" value="1"/>
</dbReference>
<evidence type="ECO:0000256" key="1">
    <source>
        <dbReference type="SAM" id="Phobius"/>
    </source>
</evidence>
<keyword evidence="1" id="KW-0812">Transmembrane</keyword>
<comment type="caution">
    <text evidence="2">The sequence shown here is derived from an EMBL/GenBank/DDBJ whole genome shotgun (WGS) entry which is preliminary data.</text>
</comment>
<dbReference type="AlphaFoldDB" id="A0AAD7LHM1"/>
<dbReference type="Proteomes" id="UP001163823">
    <property type="component" value="Chromosome 8"/>
</dbReference>
<name>A0AAD7LHM1_QUISA</name>
<proteinExistence type="predicted"/>
<feature type="transmembrane region" description="Helical" evidence="1">
    <location>
        <begin position="76"/>
        <end position="95"/>
    </location>
</feature>
<dbReference type="Pfam" id="PF05553">
    <property type="entry name" value="DUF761"/>
    <property type="match status" value="1"/>
</dbReference>
<feature type="transmembrane region" description="Helical" evidence="1">
    <location>
        <begin position="147"/>
        <end position="174"/>
    </location>
</feature>
<gene>
    <name evidence="2" type="ORF">O6P43_019096</name>
</gene>
<protein>
    <submittedName>
        <fullName evidence="2">Exocyst subunit Exo70 family protein</fullName>
    </submittedName>
</protein>
<evidence type="ECO:0000313" key="2">
    <source>
        <dbReference type="EMBL" id="KAJ7958355.1"/>
    </source>
</evidence>
<dbReference type="KEGG" id="qsa:O6P43_019096"/>
<keyword evidence="1" id="KW-1133">Transmembrane helix</keyword>
<accession>A0AAD7LHM1</accession>
<keyword evidence="1" id="KW-0472">Membrane</keyword>
<feature type="transmembrane region" description="Helical" evidence="1">
    <location>
        <begin position="15"/>
        <end position="38"/>
    </location>
</feature>
<feature type="transmembrane region" description="Helical" evidence="1">
    <location>
        <begin position="115"/>
        <end position="135"/>
    </location>
</feature>
<sequence length="289" mass="32869">MYSIRLSKKILRLPIFWRIVGLVSSIVGFSCYGLSSTFTDLFGEWNPLKIVIYSLVSSLFSGMMLFAKNFGFSKSFMLKAHIGYFILVLTSLYSFFQDRKSSDGNDEINHHRNRILSLISSCAFALMSVSVSRLFDLGFETELFNFFLGCIMVSFMKLNLKFAVVGAICCYFLIHIRYYSVSQQEIRDAPQEEIRDTPQEEHVVIDVPGVVEIKPESGEVPTEASASTDSAIAHVTESDITESHLPILREEEEDRISLDKKVDDFISRFNKELKLQKLDSDTKKSKKGI</sequence>
<feature type="transmembrane region" description="Helical" evidence="1">
    <location>
        <begin position="50"/>
        <end position="67"/>
    </location>
</feature>
<organism evidence="2 3">
    <name type="scientific">Quillaja saponaria</name>
    <name type="common">Soap bark tree</name>
    <dbReference type="NCBI Taxonomy" id="32244"/>
    <lineage>
        <taxon>Eukaryota</taxon>
        <taxon>Viridiplantae</taxon>
        <taxon>Streptophyta</taxon>
        <taxon>Embryophyta</taxon>
        <taxon>Tracheophyta</taxon>
        <taxon>Spermatophyta</taxon>
        <taxon>Magnoliopsida</taxon>
        <taxon>eudicotyledons</taxon>
        <taxon>Gunneridae</taxon>
        <taxon>Pentapetalae</taxon>
        <taxon>rosids</taxon>
        <taxon>fabids</taxon>
        <taxon>Fabales</taxon>
        <taxon>Quillajaceae</taxon>
        <taxon>Quillaja</taxon>
    </lineage>
</organism>
<evidence type="ECO:0000313" key="3">
    <source>
        <dbReference type="Proteomes" id="UP001163823"/>
    </source>
</evidence>
<dbReference type="EMBL" id="JARAOO010000008">
    <property type="protein sequence ID" value="KAJ7958355.1"/>
    <property type="molecule type" value="Genomic_DNA"/>
</dbReference>
<reference evidence="2" key="1">
    <citation type="journal article" date="2023" name="Science">
        <title>Elucidation of the pathway for biosynthesis of saponin adjuvants from the soapbark tree.</title>
        <authorList>
            <person name="Reed J."/>
            <person name="Orme A."/>
            <person name="El-Demerdash A."/>
            <person name="Owen C."/>
            <person name="Martin L.B.B."/>
            <person name="Misra R.C."/>
            <person name="Kikuchi S."/>
            <person name="Rejzek M."/>
            <person name="Martin A.C."/>
            <person name="Harkess A."/>
            <person name="Leebens-Mack J."/>
            <person name="Louveau T."/>
            <person name="Stephenson M.J."/>
            <person name="Osbourn A."/>
        </authorList>
    </citation>
    <scope>NUCLEOTIDE SEQUENCE</scope>
    <source>
        <strain evidence="2">S10</strain>
    </source>
</reference>
<keyword evidence="3" id="KW-1185">Reference proteome</keyword>